<evidence type="ECO:0000313" key="3">
    <source>
        <dbReference type="Proteomes" id="UP000194137"/>
    </source>
</evidence>
<dbReference type="EMBL" id="CP021112">
    <property type="protein sequence ID" value="ARP98252.1"/>
    <property type="molecule type" value="Genomic_DNA"/>
</dbReference>
<feature type="chain" id="PRO_5012145255" description="DUF4189 domain-containing protein" evidence="1">
    <location>
        <begin position="32"/>
        <end position="158"/>
    </location>
</feature>
<dbReference type="AlphaFoldDB" id="A0A1W6ZLQ6"/>
<keyword evidence="1" id="KW-0732">Signal</keyword>
<dbReference type="Proteomes" id="UP000194137">
    <property type="component" value="Chromosome"/>
</dbReference>
<name>A0A1W6ZLQ6_9HYPH</name>
<evidence type="ECO:0000256" key="1">
    <source>
        <dbReference type="SAM" id="SignalP"/>
    </source>
</evidence>
<dbReference type="KEGG" id="psin:CAK95_03460"/>
<evidence type="ECO:0000313" key="2">
    <source>
        <dbReference type="EMBL" id="ARP98252.1"/>
    </source>
</evidence>
<dbReference type="RefSeq" id="WP_086086616.1">
    <property type="nucleotide sequence ID" value="NZ_CP021112.1"/>
</dbReference>
<accession>A0A1W6ZLQ6</accession>
<proteinExistence type="predicted"/>
<organism evidence="2 3">
    <name type="scientific">Pseudorhodoplanes sinuspersici</name>
    <dbReference type="NCBI Taxonomy" id="1235591"/>
    <lineage>
        <taxon>Bacteria</taxon>
        <taxon>Pseudomonadati</taxon>
        <taxon>Pseudomonadota</taxon>
        <taxon>Alphaproteobacteria</taxon>
        <taxon>Hyphomicrobiales</taxon>
        <taxon>Pseudorhodoplanes</taxon>
    </lineage>
</organism>
<gene>
    <name evidence="2" type="ORF">CAK95_03460</name>
</gene>
<reference evidence="2 3" key="1">
    <citation type="submission" date="2017-05" db="EMBL/GenBank/DDBJ databases">
        <title>Full genome sequence of Pseudorhodoplanes sinuspersici.</title>
        <authorList>
            <person name="Dastgheib S.M.M."/>
            <person name="Shavandi M."/>
            <person name="Tirandaz H."/>
        </authorList>
    </citation>
    <scope>NUCLEOTIDE SEQUENCE [LARGE SCALE GENOMIC DNA]</scope>
    <source>
        <strain evidence="2 3">RIPI110</strain>
    </source>
</reference>
<evidence type="ECO:0008006" key="4">
    <source>
        <dbReference type="Google" id="ProtNLM"/>
    </source>
</evidence>
<keyword evidence="3" id="KW-1185">Reference proteome</keyword>
<protein>
    <recommendedName>
        <fullName evidence="4">DUF4189 domain-containing protein</fullName>
    </recommendedName>
</protein>
<feature type="signal peptide" evidence="1">
    <location>
        <begin position="1"/>
        <end position="31"/>
    </location>
</feature>
<sequence>MGANMRAKYAVVLGLAAFIGLGSLNSSFAQAVRTTEFDQSNLDWTFGITAAAIAPDGTWGVATQPYTSAAIAEAIAKCQRKYEPKIGCGYRSVIVRRGWTLLSRCGSENVLVAGRWQSDVEAAARKQESAQRVYVPDMPPCVLKLTVGPNGNTATALR</sequence>